<dbReference type="Proteomes" id="UP000095286">
    <property type="component" value="Unplaced"/>
</dbReference>
<organism evidence="1 2">
    <name type="scientific">Rhabditophanes sp. KR3021</name>
    <dbReference type="NCBI Taxonomy" id="114890"/>
    <lineage>
        <taxon>Eukaryota</taxon>
        <taxon>Metazoa</taxon>
        <taxon>Ecdysozoa</taxon>
        <taxon>Nematoda</taxon>
        <taxon>Chromadorea</taxon>
        <taxon>Rhabditida</taxon>
        <taxon>Tylenchina</taxon>
        <taxon>Panagrolaimomorpha</taxon>
        <taxon>Strongyloidoidea</taxon>
        <taxon>Alloionematidae</taxon>
        <taxon>Rhabditophanes</taxon>
    </lineage>
</organism>
<sequence>MNKDIDNIKCKFACQYYNNHKTVTDTYQEFTGEVTPNCDIIRTQCFDIDDKKVWDDIDMKLKKQDFNLNNKMTDLADGYYLPVNEHKYNVHMILIDTVGEYSYQRTLVKTNKVIRDMYKAFEFKLHHKVGENTLPNVKAMLMNIRSEDVVDNLKARPTLKAEMSERAFCNSDKSKFPFIPRYFQQNNYITMRTQDWWYSTFGHPASCRPVFKYDHDAYAFSGIITRDKVVKDVFKKKCLESYKVNLKYLEEYMEAYKDKKLFSFNFLTNIQHENINGLYHADESLSKFFHNNANNFENSFVIFMADHGVRFGKYREKTDLGQFEDSNPFLRLMLPKKLRENKKLMEVVENNSKKFTSQYDIFATLIDILTEGSKTDFSDLQYKDFSNTVMNYQVKGQSLLRQTLDRDEYEMQIPVAYQFYKKEINDLVEKLFPEINNLIITNCVKAMNKMLEEADLMGKCVPLKAKQNGSNHKINVLNLNGKPFFEVEIDVFPGKGRFAGQVNENYEVVPNSFRRLNAYKDEAEVCETESSARQYCYCKKLLKD</sequence>
<name>A0AC35UEF1_9BILA</name>
<dbReference type="WBParaSite" id="RSKR_0001061900.1">
    <property type="protein sequence ID" value="RSKR_0001061900.1"/>
    <property type="gene ID" value="RSKR_0001061900"/>
</dbReference>
<protein>
    <submittedName>
        <fullName evidence="2">Sulfatase domain-containing protein</fullName>
    </submittedName>
</protein>
<proteinExistence type="predicted"/>
<reference evidence="2" key="1">
    <citation type="submission" date="2016-11" db="UniProtKB">
        <authorList>
            <consortium name="WormBaseParasite"/>
        </authorList>
    </citation>
    <scope>IDENTIFICATION</scope>
    <source>
        <strain evidence="2">KR3021</strain>
    </source>
</reference>
<accession>A0AC35UEF1</accession>
<evidence type="ECO:0000313" key="1">
    <source>
        <dbReference type="Proteomes" id="UP000095286"/>
    </source>
</evidence>
<evidence type="ECO:0000313" key="2">
    <source>
        <dbReference type="WBParaSite" id="RSKR_0001061900.1"/>
    </source>
</evidence>